<dbReference type="InterPro" id="IPR029063">
    <property type="entry name" value="SAM-dependent_MTases_sf"/>
</dbReference>
<keyword evidence="10" id="KW-1185">Reference proteome</keyword>
<keyword evidence="5" id="KW-0949">S-adenosyl-L-methionine</keyword>
<comment type="caution">
    <text evidence="9">The sequence shown here is derived from an EMBL/GenBank/DDBJ whole genome shotgun (WGS) entry which is preliminary data.</text>
</comment>
<evidence type="ECO:0000256" key="2">
    <source>
        <dbReference type="ARBA" id="ARBA00015963"/>
    </source>
</evidence>
<dbReference type="GO" id="GO:0031515">
    <property type="term" value="C:tRNA (m1A) methyltransferase complex"/>
    <property type="evidence" value="ECO:0007669"/>
    <property type="project" value="InterPro"/>
</dbReference>
<evidence type="ECO:0000256" key="4">
    <source>
        <dbReference type="ARBA" id="ARBA00022679"/>
    </source>
</evidence>
<evidence type="ECO:0000256" key="5">
    <source>
        <dbReference type="ARBA" id="ARBA00022691"/>
    </source>
</evidence>
<dbReference type="EC" id="2.1.1.220" evidence="1"/>
<dbReference type="OrthoDB" id="5585464at2759"/>
<dbReference type="EMBL" id="JANBPU010000362">
    <property type="protein sequence ID" value="KAJ1912258.1"/>
    <property type="molecule type" value="Genomic_DNA"/>
</dbReference>
<protein>
    <recommendedName>
        <fullName evidence="2">tRNA (adenine(58)-N(1))-methyltransferase catalytic subunit TRM61</fullName>
        <ecNumber evidence="1">2.1.1.220</ecNumber>
    </recommendedName>
    <alternativeName>
        <fullName evidence="7">tRNA(m1A58)-methyltransferase subunit TRM61</fullName>
    </alternativeName>
</protein>
<dbReference type="PANTHER" id="PTHR12133">
    <property type="entry name" value="TRNA (ADENINE(58)-N(1))-METHYLTRANSFERASE"/>
    <property type="match status" value="1"/>
</dbReference>
<dbReference type="GO" id="GO:0030488">
    <property type="term" value="P:tRNA methylation"/>
    <property type="evidence" value="ECO:0007669"/>
    <property type="project" value="InterPro"/>
</dbReference>
<evidence type="ECO:0000256" key="7">
    <source>
        <dbReference type="ARBA" id="ARBA00033309"/>
    </source>
</evidence>
<dbReference type="Gene3D" id="3.40.50.150">
    <property type="entry name" value="Vaccinia Virus protein VP39"/>
    <property type="match status" value="1"/>
</dbReference>
<evidence type="ECO:0000256" key="3">
    <source>
        <dbReference type="ARBA" id="ARBA00022603"/>
    </source>
</evidence>
<sequence length="353" mass="38988">MCYQSAIAYRACGIFEEGDMVMVREASTNGKTAMIGPLEKGRVYGTRKGDVKHDHIIGKTSRDRIRAHSSKKVFGGLFILHHPTMEEYILNSRRTCTPIYPKDASTICALLDILPGDTILEAGTGNAGLTLFLAKSVGEKGKVFTVERNEHAHKHAQHLVNGFSKGTLAAQVEFHHGSVVDVVSNVEKSLLLSTTNNKIDNVTNGVESAENESEAEKKPLLMFDGIALDMPTPWVELEMLHQHLKTDRYCVCYLPNMSQVMDLIGAVRSLPLLVENIIEVDWKEWDVRSTVVRNGNAMLPKSSFTNTAQGLSEVGADDGVEKPQDVVWVCHPVHRPIGHTAFLVCLRKCVDSK</sequence>
<dbReference type="InterPro" id="IPR014816">
    <property type="entry name" value="tRNA_MeTrfase_Gcd14"/>
</dbReference>
<accession>A0A9W7ZTN3</accession>
<dbReference type="SUPFAM" id="SSF53335">
    <property type="entry name" value="S-adenosyl-L-methionine-dependent methyltransferases"/>
    <property type="match status" value="1"/>
</dbReference>
<dbReference type="GO" id="GO:0160107">
    <property type="term" value="F:tRNA (adenine(58)-N1)-methyltransferase activity"/>
    <property type="evidence" value="ECO:0007669"/>
    <property type="project" value="UniProtKB-EC"/>
</dbReference>
<evidence type="ECO:0000313" key="10">
    <source>
        <dbReference type="Proteomes" id="UP001150538"/>
    </source>
</evidence>
<keyword evidence="4" id="KW-0808">Transferase</keyword>
<dbReference type="AlphaFoldDB" id="A0A9W7ZTN3"/>
<gene>
    <name evidence="9" type="ORF">H4219_005668</name>
</gene>
<organism evidence="9 10">
    <name type="scientific">Mycoemilia scoparia</name>
    <dbReference type="NCBI Taxonomy" id="417184"/>
    <lineage>
        <taxon>Eukaryota</taxon>
        <taxon>Fungi</taxon>
        <taxon>Fungi incertae sedis</taxon>
        <taxon>Zoopagomycota</taxon>
        <taxon>Kickxellomycotina</taxon>
        <taxon>Kickxellomycetes</taxon>
        <taxon>Kickxellales</taxon>
        <taxon>Kickxellaceae</taxon>
        <taxon>Mycoemilia</taxon>
    </lineage>
</organism>
<feature type="domain" description="tRNA (adenine(58)-N(1))-methyltransferase catalytic subunit TRM61 C-terminal" evidence="8">
    <location>
        <begin position="223"/>
        <end position="344"/>
    </location>
</feature>
<evidence type="ECO:0000256" key="1">
    <source>
        <dbReference type="ARBA" id="ARBA00012796"/>
    </source>
</evidence>
<keyword evidence="3" id="KW-0489">Methyltransferase</keyword>
<evidence type="ECO:0000256" key="6">
    <source>
        <dbReference type="ARBA" id="ARBA00022694"/>
    </source>
</evidence>
<dbReference type="PROSITE" id="PS51620">
    <property type="entry name" value="SAM_TRM61"/>
    <property type="match status" value="1"/>
</dbReference>
<feature type="domain" description="tRNA (adenine(58)-N(1))-methyltransferase catalytic subunit TRM61 C-terminal" evidence="8">
    <location>
        <begin position="82"/>
        <end position="179"/>
    </location>
</feature>
<dbReference type="Pfam" id="PF08704">
    <property type="entry name" value="GCD14"/>
    <property type="match status" value="2"/>
</dbReference>
<keyword evidence="6" id="KW-0819">tRNA processing</keyword>
<evidence type="ECO:0000259" key="8">
    <source>
        <dbReference type="Pfam" id="PF08704"/>
    </source>
</evidence>
<proteinExistence type="predicted"/>
<dbReference type="PANTHER" id="PTHR12133:SF1">
    <property type="entry name" value="TRNA (ADENINE(58)-N(1))-METHYLTRANSFERASE, MITOCHONDRIAL"/>
    <property type="match status" value="1"/>
</dbReference>
<dbReference type="GO" id="GO:0005739">
    <property type="term" value="C:mitochondrion"/>
    <property type="evidence" value="ECO:0007669"/>
    <property type="project" value="TreeGrafter"/>
</dbReference>
<reference evidence="9" key="1">
    <citation type="submission" date="2022-07" db="EMBL/GenBank/DDBJ databases">
        <title>Phylogenomic reconstructions and comparative analyses of Kickxellomycotina fungi.</title>
        <authorList>
            <person name="Reynolds N.K."/>
            <person name="Stajich J.E."/>
            <person name="Barry K."/>
            <person name="Grigoriev I.V."/>
            <person name="Crous P."/>
            <person name="Smith M.E."/>
        </authorList>
    </citation>
    <scope>NUCLEOTIDE SEQUENCE</scope>
    <source>
        <strain evidence="9">NBRC 100468</strain>
    </source>
</reference>
<name>A0A9W7ZTN3_9FUNG</name>
<dbReference type="InterPro" id="IPR049470">
    <property type="entry name" value="TRM61_C"/>
</dbReference>
<evidence type="ECO:0000313" key="9">
    <source>
        <dbReference type="EMBL" id="KAJ1912258.1"/>
    </source>
</evidence>
<dbReference type="Proteomes" id="UP001150538">
    <property type="component" value="Unassembled WGS sequence"/>
</dbReference>